<dbReference type="GeneID" id="17352473"/>
<dbReference type="SUPFAM" id="SSF63712">
    <property type="entry name" value="Nicotinic receptor ligand binding domain-like"/>
    <property type="match status" value="1"/>
</dbReference>
<keyword evidence="2" id="KW-1133">Transmembrane helix</keyword>
<keyword evidence="2" id="KW-0472">Membrane</keyword>
<dbReference type="InterPro" id="IPR036734">
    <property type="entry name" value="Neur_chan_lig-bd_sf"/>
</dbReference>
<name>E1ZMK2_CHLVA</name>
<protein>
    <recommendedName>
        <fullName evidence="5">Neurotransmitter-gated ion-channel ligand-binding domain-containing protein</fullName>
    </recommendedName>
</protein>
<evidence type="ECO:0000313" key="3">
    <source>
        <dbReference type="EMBL" id="EFN53012.1"/>
    </source>
</evidence>
<feature type="transmembrane region" description="Helical" evidence="2">
    <location>
        <begin position="554"/>
        <end position="578"/>
    </location>
</feature>
<proteinExistence type="predicted"/>
<dbReference type="OrthoDB" id="2016799at2759"/>
<dbReference type="InterPro" id="IPR038050">
    <property type="entry name" value="Neuro_actylchol_rec"/>
</dbReference>
<dbReference type="KEGG" id="cvr:CHLNCDRAFT_58716"/>
<dbReference type="RefSeq" id="XP_005845114.1">
    <property type="nucleotide sequence ID" value="XM_005845052.1"/>
</dbReference>
<comment type="subcellular location">
    <subcellularLocation>
        <location evidence="1">Membrane</location>
        <topology evidence="1">Multi-pass membrane protein</topology>
    </subcellularLocation>
</comment>
<feature type="transmembrane region" description="Helical" evidence="2">
    <location>
        <begin position="612"/>
        <end position="632"/>
    </location>
</feature>
<dbReference type="AlphaFoldDB" id="E1ZMK2"/>
<evidence type="ECO:0000256" key="1">
    <source>
        <dbReference type="ARBA" id="ARBA00004141"/>
    </source>
</evidence>
<dbReference type="GO" id="GO:0016020">
    <property type="term" value="C:membrane"/>
    <property type="evidence" value="ECO:0007669"/>
    <property type="project" value="UniProtKB-SubCell"/>
</dbReference>
<feature type="transmembrane region" description="Helical" evidence="2">
    <location>
        <begin position="758"/>
        <end position="779"/>
    </location>
</feature>
<dbReference type="InterPro" id="IPR036719">
    <property type="entry name" value="Neuro-gated_channel_TM_sf"/>
</dbReference>
<dbReference type="GO" id="GO:0005230">
    <property type="term" value="F:extracellular ligand-gated monoatomic ion channel activity"/>
    <property type="evidence" value="ECO:0007669"/>
    <property type="project" value="InterPro"/>
</dbReference>
<evidence type="ECO:0000313" key="4">
    <source>
        <dbReference type="Proteomes" id="UP000008141"/>
    </source>
</evidence>
<gene>
    <name evidence="3" type="ORF">CHLNCDRAFT_58716</name>
</gene>
<dbReference type="InterPro" id="IPR006201">
    <property type="entry name" value="Neur_channel"/>
</dbReference>
<dbReference type="Gene3D" id="1.20.58.390">
    <property type="entry name" value="Neurotransmitter-gated ion-channel transmembrane domain"/>
    <property type="match status" value="1"/>
</dbReference>
<feature type="transmembrane region" description="Helical" evidence="2">
    <location>
        <begin position="587"/>
        <end position="606"/>
    </location>
</feature>
<dbReference type="InParanoid" id="E1ZMK2"/>
<evidence type="ECO:0008006" key="5">
    <source>
        <dbReference type="Google" id="ProtNLM"/>
    </source>
</evidence>
<dbReference type="Proteomes" id="UP000008141">
    <property type="component" value="Unassembled WGS sequence"/>
</dbReference>
<dbReference type="GO" id="GO:0004888">
    <property type="term" value="F:transmembrane signaling receptor activity"/>
    <property type="evidence" value="ECO:0007669"/>
    <property type="project" value="InterPro"/>
</dbReference>
<keyword evidence="4" id="KW-1185">Reference proteome</keyword>
<accession>E1ZMK2</accession>
<dbReference type="SUPFAM" id="SSF90112">
    <property type="entry name" value="Neurotransmitter-gated ion-channel transmembrane pore"/>
    <property type="match status" value="1"/>
</dbReference>
<evidence type="ECO:0000256" key="2">
    <source>
        <dbReference type="SAM" id="Phobius"/>
    </source>
</evidence>
<keyword evidence="2" id="KW-0812">Transmembrane</keyword>
<dbReference type="EMBL" id="GL433853">
    <property type="protein sequence ID" value="EFN53012.1"/>
    <property type="molecule type" value="Genomic_DNA"/>
</dbReference>
<organism evidence="4">
    <name type="scientific">Chlorella variabilis</name>
    <name type="common">Green alga</name>
    <dbReference type="NCBI Taxonomy" id="554065"/>
    <lineage>
        <taxon>Eukaryota</taxon>
        <taxon>Viridiplantae</taxon>
        <taxon>Chlorophyta</taxon>
        <taxon>core chlorophytes</taxon>
        <taxon>Trebouxiophyceae</taxon>
        <taxon>Chlorellales</taxon>
        <taxon>Chlorellaceae</taxon>
        <taxon>Chlorella clade</taxon>
        <taxon>Chlorella</taxon>
    </lineage>
</organism>
<dbReference type="STRING" id="554065.E1ZMK2"/>
<dbReference type="PANTHER" id="PTHR18945">
    <property type="entry name" value="NEUROTRANSMITTER GATED ION CHANNEL"/>
    <property type="match status" value="1"/>
</dbReference>
<sequence length="783" mass="85622">MRCRVKLIGFARVMFALVPSWRSAKDGTALLLLYQPASPGWRGWVLDWFRLNLGTRLLPIALMGVLMDQPPLAVLLQQAALTALTANGAGFCATPLLADPLSRERLERVWHAVELVPTMVPSLGPWLTDSEARQHELRCVAVLSMQQCILGVAVPTLIVGSAFKWPWSYTTHRQRRRQPEAPEEGQEWDAARWQRRGQAAWRRSWGQGAVEGAGAAWDWADEALTDFCAGHGYPAPHVERGIILTLLSGFLWLLCKAWAHHQGMTSMYKRRRGKGGGLAAVPSRLGVAVAVCLAALAPPAAGQMLSPLRGQGSPDLATTDVYVSVYLDRLLEVDERNYRTEMISYFYITWTDPGAFTTVVETTAAWLAGNRSCDRQCTDWAGAVACCDDIYIPSFFFRNVYGFPQDRASGDKIALLPAPNNSIAWNPMDLSHFPFDSWDLLMTVEFMDTSTPDHPGVVVHTSSGGTSLFTTGKGDPVSQWGINGISLTVTSRLLPNPQKFVQAFSYIPSNPDDPLGLTNTDAALLRGCRPGATTLAAARNSTTISVKIRIERFYSYHVLNTVLPVLLLGLLSFVVFYLERADLSSRLGIVVTLFLAMAAPASSYVLPTQQAAIATYVLLTLIAVESIVVYRIETREERAHKRQALWEAREQHKAAKRAAAGMAAAEKQGLPVQQHELGAPTTNGSYASPPAAAEVALAAAGGTAYAHAGAVPAAANQQQRRRNWRCWGKAGAAPSRPTPLDVAYDAWKAYAIDKCSMFVLLVLYVVTVILIYALQSGYIDLWA</sequence>
<dbReference type="Gene3D" id="2.70.170.10">
    <property type="entry name" value="Neurotransmitter-gated ion-channel ligand-binding domain"/>
    <property type="match status" value="1"/>
</dbReference>
<reference evidence="3 4" key="1">
    <citation type="journal article" date="2010" name="Plant Cell">
        <title>The Chlorella variabilis NC64A genome reveals adaptation to photosymbiosis, coevolution with viruses, and cryptic sex.</title>
        <authorList>
            <person name="Blanc G."/>
            <person name="Duncan G."/>
            <person name="Agarkova I."/>
            <person name="Borodovsky M."/>
            <person name="Gurnon J."/>
            <person name="Kuo A."/>
            <person name="Lindquist E."/>
            <person name="Lucas S."/>
            <person name="Pangilinan J."/>
            <person name="Polle J."/>
            <person name="Salamov A."/>
            <person name="Terry A."/>
            <person name="Yamada T."/>
            <person name="Dunigan D.D."/>
            <person name="Grigoriev I.V."/>
            <person name="Claverie J.M."/>
            <person name="Van Etten J.L."/>
        </authorList>
    </citation>
    <scope>NUCLEOTIDE SEQUENCE [LARGE SCALE GENOMIC DNA]</scope>
    <source>
        <strain evidence="3 4">NC64A</strain>
    </source>
</reference>